<dbReference type="EMBL" id="JAAAIN010000163">
    <property type="protein sequence ID" value="KAG0319091.1"/>
    <property type="molecule type" value="Genomic_DNA"/>
</dbReference>
<dbReference type="PANTHER" id="PTHR30349">
    <property type="entry name" value="PHAGE INTEGRASE-RELATED"/>
    <property type="match status" value="1"/>
</dbReference>
<dbReference type="Proteomes" id="UP000823405">
    <property type="component" value="Unassembled WGS sequence"/>
</dbReference>
<dbReference type="Pfam" id="PF00589">
    <property type="entry name" value="Phage_integrase"/>
    <property type="match status" value="1"/>
</dbReference>
<keyword evidence="1" id="KW-0238">DNA-binding</keyword>
<keyword evidence="2" id="KW-0233">DNA recombination</keyword>
<dbReference type="PROSITE" id="PS51898">
    <property type="entry name" value="TYR_RECOMBINASE"/>
    <property type="match status" value="1"/>
</dbReference>
<reference evidence="5" key="1">
    <citation type="journal article" date="2020" name="Fungal Divers.">
        <title>Resolving the Mortierellaceae phylogeny through synthesis of multi-gene phylogenetics and phylogenomics.</title>
        <authorList>
            <person name="Vandepol N."/>
            <person name="Liber J."/>
            <person name="Desiro A."/>
            <person name="Na H."/>
            <person name="Kennedy M."/>
            <person name="Barry K."/>
            <person name="Grigoriev I.V."/>
            <person name="Miller A.N."/>
            <person name="O'Donnell K."/>
            <person name="Stajich J.E."/>
            <person name="Bonito G."/>
        </authorList>
    </citation>
    <scope>NUCLEOTIDE SEQUENCE</scope>
    <source>
        <strain evidence="5">NVP60</strain>
    </source>
</reference>
<sequence length="596" mass="67022">MPNEPLEVGRPYTAKDYAALRGFVQRLPAAVLVRTYYSAEDPVAATPAALERHLTTMRDHLIDLALEHGNAPLVKYLKDSLKRLKTEQLTATVLRMVVDAAQLAATPPHAEHAIGLWFKPKVTKYLRGEGLTTLKSLIEFCNARGGTWWRSVPRIGAGRAKILVAWLRRHEDTLGLRVDADVELDAPVPVGESVIIGLEPSPHRFAPLERLHLVGPLSGEAGLNRSPSFCFIQAHHDLAAVRTYLHRFRDQPKTLRAYTKELERFVLWAVMVRRKALSSCLVEDCEAYKDFLTALPTDFIGPRRARNSPRWRPFAQAQLSANSQRYAIQIIRSAFAWLVDVRYLSANPWQAVNDPVTITPIAALQLERALPASLWQQVRQALNTRCADPDAQQWRLARAAILLMGDSGLRREETARAQRANLMRSQMDSSNARVWELIVVGKRNRARVVPISEETLGALRSHWRDRGLDFDAPNAEGPLLSVMVYPPTPAMQRKSTQAEHAPFYHEDSLGRLVKRICSQLAEDPALTDDERQWLNAVSAHAFRHTFGTQAAAYQMPIEVVKKVMGHMSLETTSIYVQAEKKHMMDAAAAYYARQSS</sequence>
<dbReference type="InterPro" id="IPR050090">
    <property type="entry name" value="Tyrosine_recombinase_XerCD"/>
</dbReference>
<dbReference type="GO" id="GO:0003677">
    <property type="term" value="F:DNA binding"/>
    <property type="evidence" value="ECO:0007669"/>
    <property type="project" value="UniProtKB-KW"/>
</dbReference>
<name>A0A9P6UTJ7_9FUNG</name>
<dbReference type="GO" id="GO:0015074">
    <property type="term" value="P:DNA integration"/>
    <property type="evidence" value="ECO:0007669"/>
    <property type="project" value="InterPro"/>
</dbReference>
<dbReference type="AlphaFoldDB" id="A0A9P6UTJ7"/>
<dbReference type="InterPro" id="IPR022169">
    <property type="entry name" value="DUF3701"/>
</dbReference>
<feature type="domain" description="Core-binding (CB)" evidence="4">
    <location>
        <begin position="239"/>
        <end position="339"/>
    </location>
</feature>
<evidence type="ECO:0000256" key="2">
    <source>
        <dbReference type="ARBA" id="ARBA00023172"/>
    </source>
</evidence>
<dbReference type="Gene3D" id="1.10.443.10">
    <property type="entry name" value="Intergrase catalytic core"/>
    <property type="match status" value="1"/>
</dbReference>
<dbReference type="InterPro" id="IPR010998">
    <property type="entry name" value="Integrase_recombinase_N"/>
</dbReference>
<dbReference type="InterPro" id="IPR013762">
    <property type="entry name" value="Integrase-like_cat_sf"/>
</dbReference>
<evidence type="ECO:0000313" key="6">
    <source>
        <dbReference type="Proteomes" id="UP000823405"/>
    </source>
</evidence>
<dbReference type="PANTHER" id="PTHR30349:SF41">
    <property type="entry name" value="INTEGRASE_RECOMBINASE PROTEIN MJ0367-RELATED"/>
    <property type="match status" value="1"/>
</dbReference>
<evidence type="ECO:0000313" key="5">
    <source>
        <dbReference type="EMBL" id="KAG0319091.1"/>
    </source>
</evidence>
<dbReference type="PROSITE" id="PS51900">
    <property type="entry name" value="CB"/>
    <property type="match status" value="1"/>
</dbReference>
<organism evidence="5 6">
    <name type="scientific">Linnemannia gamsii</name>
    <dbReference type="NCBI Taxonomy" id="64522"/>
    <lineage>
        <taxon>Eukaryota</taxon>
        <taxon>Fungi</taxon>
        <taxon>Fungi incertae sedis</taxon>
        <taxon>Mucoromycota</taxon>
        <taxon>Mortierellomycotina</taxon>
        <taxon>Mortierellomycetes</taxon>
        <taxon>Mortierellales</taxon>
        <taxon>Mortierellaceae</taxon>
        <taxon>Linnemannia</taxon>
    </lineage>
</organism>
<dbReference type="Gene3D" id="1.10.150.130">
    <property type="match status" value="1"/>
</dbReference>
<evidence type="ECO:0000259" key="3">
    <source>
        <dbReference type="PROSITE" id="PS51898"/>
    </source>
</evidence>
<gene>
    <name evidence="5" type="ORF">BGZ97_002787</name>
</gene>
<dbReference type="InterPro" id="IPR044068">
    <property type="entry name" value="CB"/>
</dbReference>
<dbReference type="InterPro" id="IPR002104">
    <property type="entry name" value="Integrase_catalytic"/>
</dbReference>
<dbReference type="SUPFAM" id="SSF56349">
    <property type="entry name" value="DNA breaking-rejoining enzymes"/>
    <property type="match status" value="1"/>
</dbReference>
<accession>A0A9P6UTJ7</accession>
<evidence type="ECO:0008006" key="7">
    <source>
        <dbReference type="Google" id="ProtNLM"/>
    </source>
</evidence>
<proteinExistence type="predicted"/>
<comment type="caution">
    <text evidence="5">The sequence shown here is derived from an EMBL/GenBank/DDBJ whole genome shotgun (WGS) entry which is preliminary data.</text>
</comment>
<dbReference type="GO" id="GO:0006310">
    <property type="term" value="P:DNA recombination"/>
    <property type="evidence" value="ECO:0007669"/>
    <property type="project" value="UniProtKB-KW"/>
</dbReference>
<feature type="domain" description="Tyr recombinase" evidence="3">
    <location>
        <begin position="365"/>
        <end position="588"/>
    </location>
</feature>
<evidence type="ECO:0000259" key="4">
    <source>
        <dbReference type="PROSITE" id="PS51900"/>
    </source>
</evidence>
<protein>
    <recommendedName>
        <fullName evidence="7">Integrase</fullName>
    </recommendedName>
</protein>
<evidence type="ECO:0000256" key="1">
    <source>
        <dbReference type="ARBA" id="ARBA00023125"/>
    </source>
</evidence>
<dbReference type="OrthoDB" id="5537952at2759"/>
<keyword evidence="6" id="KW-1185">Reference proteome</keyword>
<dbReference type="Pfam" id="PF12482">
    <property type="entry name" value="DUF3701"/>
    <property type="match status" value="1"/>
</dbReference>
<dbReference type="InterPro" id="IPR011010">
    <property type="entry name" value="DNA_brk_join_enz"/>
</dbReference>
<dbReference type="CDD" id="cd00397">
    <property type="entry name" value="DNA_BRE_C"/>
    <property type="match status" value="1"/>
</dbReference>